<proteinExistence type="inferred from homology"/>
<dbReference type="GO" id="GO:0043190">
    <property type="term" value="C:ATP-binding cassette (ABC) transporter complex"/>
    <property type="evidence" value="ECO:0007669"/>
    <property type="project" value="InterPro"/>
</dbReference>
<dbReference type="GO" id="GO:1904680">
    <property type="term" value="F:peptide transmembrane transporter activity"/>
    <property type="evidence" value="ECO:0007669"/>
    <property type="project" value="TreeGrafter"/>
</dbReference>
<dbReference type="PIRSF" id="PIRSF002741">
    <property type="entry name" value="MppA"/>
    <property type="match status" value="1"/>
</dbReference>
<evidence type="ECO:0000313" key="5">
    <source>
        <dbReference type="Proteomes" id="UP000199628"/>
    </source>
</evidence>
<keyword evidence="5" id="KW-1185">Reference proteome</keyword>
<protein>
    <submittedName>
        <fullName evidence="4">Peptide/nickel transport system substrate-binding protein</fullName>
    </submittedName>
</protein>
<evidence type="ECO:0000259" key="3">
    <source>
        <dbReference type="Pfam" id="PF00496"/>
    </source>
</evidence>
<organism evidence="4 5">
    <name type="scientific">Ruegeria marina</name>
    <dbReference type="NCBI Taxonomy" id="639004"/>
    <lineage>
        <taxon>Bacteria</taxon>
        <taxon>Pseudomonadati</taxon>
        <taxon>Pseudomonadota</taxon>
        <taxon>Alphaproteobacteria</taxon>
        <taxon>Rhodobacterales</taxon>
        <taxon>Roseobacteraceae</taxon>
        <taxon>Ruegeria</taxon>
    </lineage>
</organism>
<dbReference type="InterPro" id="IPR006311">
    <property type="entry name" value="TAT_signal"/>
</dbReference>
<evidence type="ECO:0000313" key="4">
    <source>
        <dbReference type="EMBL" id="SDD42445.1"/>
    </source>
</evidence>
<dbReference type="PROSITE" id="PS51318">
    <property type="entry name" value="TAT"/>
    <property type="match status" value="1"/>
</dbReference>
<accession>A0A1G6UPF9</accession>
<dbReference type="Pfam" id="PF00496">
    <property type="entry name" value="SBP_bac_5"/>
    <property type="match status" value="1"/>
</dbReference>
<gene>
    <name evidence="4" type="ORF">SAMN04488239_107111</name>
</gene>
<dbReference type="RefSeq" id="WP_245706499.1">
    <property type="nucleotide sequence ID" value="NZ_FMZV01000007.1"/>
</dbReference>
<comment type="subcellular location">
    <subcellularLocation>
        <location evidence="1">Periplasm</location>
    </subcellularLocation>
</comment>
<dbReference type="SUPFAM" id="SSF53850">
    <property type="entry name" value="Periplasmic binding protein-like II"/>
    <property type="match status" value="1"/>
</dbReference>
<dbReference type="GO" id="GO:0030288">
    <property type="term" value="C:outer membrane-bounded periplasmic space"/>
    <property type="evidence" value="ECO:0007669"/>
    <property type="project" value="UniProtKB-ARBA"/>
</dbReference>
<dbReference type="GO" id="GO:0015833">
    <property type="term" value="P:peptide transport"/>
    <property type="evidence" value="ECO:0007669"/>
    <property type="project" value="TreeGrafter"/>
</dbReference>
<evidence type="ECO:0000256" key="1">
    <source>
        <dbReference type="ARBA" id="ARBA00004418"/>
    </source>
</evidence>
<evidence type="ECO:0000256" key="2">
    <source>
        <dbReference type="ARBA" id="ARBA00005695"/>
    </source>
</evidence>
<name>A0A1G6UPF9_9RHOB</name>
<dbReference type="AlphaFoldDB" id="A0A1G6UPF9"/>
<comment type="similarity">
    <text evidence="2">Belongs to the bacterial solute-binding protein 5 family.</text>
</comment>
<sequence>MTEKRLHPAAEMYAAEYHAGELSRREFLSRATMLGVSATAAYALIGAIAPSKVNAAAAKGGTLRVNMETKAMKDPRLWDWTEYANFCRGWLDYMTQFNRDGSVTGSLIESWEANDDATQYTLNLRRGVKWNNGDDFTAVDVLHNFDRWADGTVEGNSMASRVAALQDPDTKKLREGSVVAIDDHTVQLNLNTSDISVMAALSDYPAAVVHRSYAGEDPVASPIGTGVYLPESYEVGVKAVLVRNPDHNYWREGGWLDRIEFIDLGTDQASLAAAAEGDEIDLTYRTDGDFVALFDGIGWQSSEVVTANTLAVRFNQLSAPYDNREVRRGIQLMVDNAKVLELGIGGLGLPGENHHVCPIHPEYAKLPPLEVDPAKGAEMIAAAGHSDTEIELISLDTGWQRNTCDAVASQIRDAGMNVKRTILPGATFWNDWTKYPFSATEWGPRPLGIQIMSLAYKSGAAWNESAFSNAEFDSLLEQGLSVADADARREIMAKMEKIMQDEGVLIQSYWRSVFNHSNGKFANVDVHPFYELALHDIHLKA</sequence>
<feature type="domain" description="Solute-binding protein family 5" evidence="3">
    <location>
        <begin position="103"/>
        <end position="446"/>
    </location>
</feature>
<dbReference type="InterPro" id="IPR000914">
    <property type="entry name" value="SBP_5_dom"/>
</dbReference>
<dbReference type="Gene3D" id="3.10.105.10">
    <property type="entry name" value="Dipeptide-binding Protein, Domain 3"/>
    <property type="match status" value="1"/>
</dbReference>
<dbReference type="InterPro" id="IPR039424">
    <property type="entry name" value="SBP_5"/>
</dbReference>
<dbReference type="InterPro" id="IPR030678">
    <property type="entry name" value="Peptide/Ni-bd"/>
</dbReference>
<dbReference type="Proteomes" id="UP000199628">
    <property type="component" value="Unassembled WGS sequence"/>
</dbReference>
<dbReference type="EMBL" id="FMZV01000007">
    <property type="protein sequence ID" value="SDD42445.1"/>
    <property type="molecule type" value="Genomic_DNA"/>
</dbReference>
<dbReference type="Gene3D" id="3.40.190.10">
    <property type="entry name" value="Periplasmic binding protein-like II"/>
    <property type="match status" value="1"/>
</dbReference>
<reference evidence="5" key="1">
    <citation type="submission" date="2016-10" db="EMBL/GenBank/DDBJ databases">
        <authorList>
            <person name="Varghese N."/>
            <person name="Submissions S."/>
        </authorList>
    </citation>
    <scope>NUCLEOTIDE SEQUENCE [LARGE SCALE GENOMIC DNA]</scope>
    <source>
        <strain evidence="5">CGMCC 1.9108</strain>
    </source>
</reference>
<dbReference type="PANTHER" id="PTHR30290">
    <property type="entry name" value="PERIPLASMIC BINDING COMPONENT OF ABC TRANSPORTER"/>
    <property type="match status" value="1"/>
</dbReference>
<dbReference type="CDD" id="cd08503">
    <property type="entry name" value="PBP2_NikA_DppA_OppA_like_17"/>
    <property type="match status" value="1"/>
</dbReference>
<dbReference type="STRING" id="639004.SAMN04488239_107111"/>